<dbReference type="Pfam" id="PF01425">
    <property type="entry name" value="Amidase"/>
    <property type="match status" value="1"/>
</dbReference>
<dbReference type="RefSeq" id="WP_179748994.1">
    <property type="nucleotide sequence ID" value="NZ_JACCBU010000001.1"/>
</dbReference>
<evidence type="ECO:0000313" key="4">
    <source>
        <dbReference type="Proteomes" id="UP000569914"/>
    </source>
</evidence>
<comment type="caution">
    <text evidence="3">The sequence shown here is derived from an EMBL/GenBank/DDBJ whole genome shotgun (WGS) entry which is preliminary data.</text>
</comment>
<dbReference type="SUPFAM" id="SSF75304">
    <property type="entry name" value="Amidase signature (AS) enzymes"/>
    <property type="match status" value="1"/>
</dbReference>
<dbReference type="PANTHER" id="PTHR11895:SF7">
    <property type="entry name" value="GLUTAMYL-TRNA(GLN) AMIDOTRANSFERASE SUBUNIT A, MITOCHONDRIAL"/>
    <property type="match status" value="1"/>
</dbReference>
<dbReference type="Gene3D" id="3.90.1300.10">
    <property type="entry name" value="Amidase signature (AS) domain"/>
    <property type="match status" value="1"/>
</dbReference>
<evidence type="ECO:0000256" key="1">
    <source>
        <dbReference type="ARBA" id="ARBA00009199"/>
    </source>
</evidence>
<organism evidence="3 4">
    <name type="scientific">Microlunatus parietis</name>
    <dbReference type="NCBI Taxonomy" id="682979"/>
    <lineage>
        <taxon>Bacteria</taxon>
        <taxon>Bacillati</taxon>
        <taxon>Actinomycetota</taxon>
        <taxon>Actinomycetes</taxon>
        <taxon>Propionibacteriales</taxon>
        <taxon>Propionibacteriaceae</taxon>
        <taxon>Microlunatus</taxon>
    </lineage>
</organism>
<dbReference type="NCBIfam" id="NF004815">
    <property type="entry name" value="PRK06169.1"/>
    <property type="match status" value="1"/>
</dbReference>
<dbReference type="InterPro" id="IPR000120">
    <property type="entry name" value="Amidase"/>
</dbReference>
<comment type="similarity">
    <text evidence="1">Belongs to the amidase family.</text>
</comment>
<proteinExistence type="inferred from homology"/>
<evidence type="ECO:0000259" key="2">
    <source>
        <dbReference type="Pfam" id="PF01425"/>
    </source>
</evidence>
<reference evidence="3 4" key="1">
    <citation type="submission" date="2020-07" db="EMBL/GenBank/DDBJ databases">
        <title>Sequencing the genomes of 1000 actinobacteria strains.</title>
        <authorList>
            <person name="Klenk H.-P."/>
        </authorList>
    </citation>
    <scope>NUCLEOTIDE SEQUENCE [LARGE SCALE GENOMIC DNA]</scope>
    <source>
        <strain evidence="3 4">DSM 22083</strain>
    </source>
</reference>
<keyword evidence="3" id="KW-0436">Ligase</keyword>
<dbReference type="GO" id="GO:0050566">
    <property type="term" value="F:asparaginyl-tRNA synthase (glutamine-hydrolyzing) activity"/>
    <property type="evidence" value="ECO:0007669"/>
    <property type="project" value="UniProtKB-EC"/>
</dbReference>
<protein>
    <submittedName>
        <fullName evidence="3">Aspartyl-tRNA(Asn)/glutamyl-tRNA(Gln) amidotransferase subunit A</fullName>
        <ecNumber evidence="3">6.3.5.6</ecNumber>
        <ecNumber evidence="3">6.3.5.7</ecNumber>
    </submittedName>
</protein>
<dbReference type="InterPro" id="IPR036928">
    <property type="entry name" value="AS_sf"/>
</dbReference>
<dbReference type="EC" id="6.3.5.6" evidence="3"/>
<accession>A0A7Y9I4A6</accession>
<dbReference type="EC" id="6.3.5.7" evidence="3"/>
<dbReference type="AlphaFoldDB" id="A0A7Y9I4A6"/>
<sequence>MTSPPRRLPRTTTTPPADLTALTAAELVAGYRSGAFTPVDATRDVLAAIEAYDRRVNAFVLVDAERALADAERSAQRYADGRPLGPGDGVPVSIKDMFLTEGWPTRRGTALIDPAGPWTEDAPPVARLREAGAVLLGKTTTPEFGWKGVTDSPTFGATGNPWHPYLTAGGSSGGAAAAVRLGLGPWSIGTDGGGSVRIPASFTGTVGLKPTYGLVPIYPPSPFGTLSHAGPITRTVADAAGLLDLIARPDPRDWSALPSPAGSYLDGLEDGVAGLRIAYSANLGHVENDPEVDRLVLAAVEVLAGQGAEVAEVDPGFDDPVAAFSVLWFAGAAKVVEGYGPAALDRIDPGLRRGVEYGSGLTAADYLDATAVRMRLGSELGRFHQRYDLLVTPTLPIPAFELGRDAPEGWPSDAWTSWTPYTYPFNLTQQPALSVPCGFTADGRPVGLQIVGPRHADALVLRAGRAYERATDWADQWPVVLESKGS</sequence>
<dbReference type="Proteomes" id="UP000569914">
    <property type="component" value="Unassembled WGS sequence"/>
</dbReference>
<name>A0A7Y9I4A6_9ACTN</name>
<dbReference type="PANTHER" id="PTHR11895">
    <property type="entry name" value="TRANSAMIDASE"/>
    <property type="match status" value="1"/>
</dbReference>
<gene>
    <name evidence="3" type="ORF">BKA15_001241</name>
</gene>
<dbReference type="GO" id="GO:0016740">
    <property type="term" value="F:transferase activity"/>
    <property type="evidence" value="ECO:0007669"/>
    <property type="project" value="UniProtKB-KW"/>
</dbReference>
<dbReference type="GO" id="GO:0050567">
    <property type="term" value="F:glutaminyl-tRNA synthase (glutamine-hydrolyzing) activity"/>
    <property type="evidence" value="ECO:0007669"/>
    <property type="project" value="UniProtKB-EC"/>
</dbReference>
<dbReference type="EMBL" id="JACCBU010000001">
    <property type="protein sequence ID" value="NYE69912.1"/>
    <property type="molecule type" value="Genomic_DNA"/>
</dbReference>
<feature type="domain" description="Amidase" evidence="2">
    <location>
        <begin position="41"/>
        <end position="461"/>
    </location>
</feature>
<evidence type="ECO:0000313" key="3">
    <source>
        <dbReference type="EMBL" id="NYE69912.1"/>
    </source>
</evidence>
<keyword evidence="4" id="KW-1185">Reference proteome</keyword>
<keyword evidence="3" id="KW-0808">Transferase</keyword>
<dbReference type="InterPro" id="IPR023631">
    <property type="entry name" value="Amidase_dom"/>
</dbReference>